<sequence length="39" mass="4420">MERQEDWGLCNLYYADLQIMPTCTDRSQLSAVPIAKTSA</sequence>
<gene>
    <name evidence="1" type="ORF">pC5.8a_132</name>
</gene>
<dbReference type="EMBL" id="MK318971">
    <property type="protein sequence ID" value="QCL09624.1"/>
    <property type="molecule type" value="Genomic_DNA"/>
</dbReference>
<evidence type="ECO:0000313" key="1">
    <source>
        <dbReference type="EMBL" id="QCL09624.1"/>
    </source>
</evidence>
<keyword evidence="1" id="KW-0614">Plasmid</keyword>
<organism evidence="1">
    <name type="scientific">Rhizobium rhizogenes</name>
    <name type="common">Agrobacterium rhizogenes</name>
    <dbReference type="NCBI Taxonomy" id="359"/>
    <lineage>
        <taxon>Bacteria</taxon>
        <taxon>Pseudomonadati</taxon>
        <taxon>Pseudomonadota</taxon>
        <taxon>Alphaproteobacteria</taxon>
        <taxon>Hyphomicrobiales</taxon>
        <taxon>Rhizobiaceae</taxon>
        <taxon>Rhizobium/Agrobacterium group</taxon>
        <taxon>Rhizobium</taxon>
    </lineage>
</organism>
<dbReference type="AlphaFoldDB" id="A0A7S5DQA2"/>
<name>A0A7S5DQA2_RHIRH</name>
<protein>
    <submittedName>
        <fullName evidence="1">Uncharacterized protein</fullName>
    </submittedName>
</protein>
<geneLocation type="plasmid" evidence="1">
    <name>pColt5.8a</name>
</geneLocation>
<accession>A0A7S5DQA2</accession>
<reference evidence="1" key="1">
    <citation type="submission" date="2018-12" db="EMBL/GenBank/DDBJ databases">
        <title>Three Rhizobium rhizogenes strains isolated from the same crown gall tumor carry diverse plasmids.</title>
        <authorList>
            <person name="Pulawska J."/>
            <person name="Kuzmanovic N."/>
        </authorList>
    </citation>
    <scope>NUCLEOTIDE SEQUENCE</scope>
    <source>
        <strain evidence="1">Colt5.8</strain>
        <plasmid evidence="1">pColt5.8a</plasmid>
    </source>
</reference>
<proteinExistence type="predicted"/>